<evidence type="ECO:0000259" key="3">
    <source>
        <dbReference type="Pfam" id="PF08338"/>
    </source>
</evidence>
<comment type="similarity">
    <text evidence="1">Belongs to the NAD(P)-dependent epimerase/dehydratase family. SDR39U1 subfamily.</text>
</comment>
<dbReference type="RefSeq" id="WP_139002268.1">
    <property type="nucleotide sequence ID" value="NZ_BAABAV010000002.1"/>
</dbReference>
<reference evidence="5" key="1">
    <citation type="journal article" date="2019" name="Int. J. Syst. Evol. Microbiol.">
        <title>The Global Catalogue of Microorganisms (GCM) 10K type strain sequencing project: providing services to taxonomists for standard genome sequencing and annotation.</title>
        <authorList>
            <consortium name="The Broad Institute Genomics Platform"/>
            <consortium name="The Broad Institute Genome Sequencing Center for Infectious Disease"/>
            <person name="Wu L."/>
            <person name="Ma J."/>
        </authorList>
    </citation>
    <scope>NUCLEOTIDE SEQUENCE [LARGE SCALE GENOMIC DNA]</scope>
    <source>
        <strain evidence="5">JCM 17452</strain>
    </source>
</reference>
<dbReference type="PANTHER" id="PTHR11092">
    <property type="entry name" value="SUGAR NUCLEOTIDE EPIMERASE RELATED"/>
    <property type="match status" value="1"/>
</dbReference>
<dbReference type="Pfam" id="PF08338">
    <property type="entry name" value="DUF1731"/>
    <property type="match status" value="1"/>
</dbReference>
<comment type="caution">
    <text evidence="4">The sequence shown here is derived from an EMBL/GenBank/DDBJ whole genome shotgun (WGS) entry which is preliminary data.</text>
</comment>
<dbReference type="InterPro" id="IPR010099">
    <property type="entry name" value="SDR39U1"/>
</dbReference>
<dbReference type="InterPro" id="IPR001509">
    <property type="entry name" value="Epimerase_deHydtase"/>
</dbReference>
<dbReference type="InterPro" id="IPR013549">
    <property type="entry name" value="DUF1731"/>
</dbReference>
<dbReference type="InterPro" id="IPR036291">
    <property type="entry name" value="NAD(P)-bd_dom_sf"/>
</dbReference>
<protein>
    <submittedName>
        <fullName evidence="4">TIGR01777 family oxidoreductase</fullName>
    </submittedName>
</protein>
<feature type="domain" description="DUF1731" evidence="3">
    <location>
        <begin position="253"/>
        <end position="299"/>
    </location>
</feature>
<gene>
    <name evidence="4" type="ORF">GCM10022257_19810</name>
</gene>
<dbReference type="Proteomes" id="UP001500027">
    <property type="component" value="Unassembled WGS sequence"/>
</dbReference>
<dbReference type="EMBL" id="BAABAV010000002">
    <property type="protein sequence ID" value="GAA4269880.1"/>
    <property type="molecule type" value="Genomic_DNA"/>
</dbReference>
<dbReference type="PANTHER" id="PTHR11092:SF0">
    <property type="entry name" value="EPIMERASE FAMILY PROTEIN SDR39U1"/>
    <property type="match status" value="1"/>
</dbReference>
<dbReference type="Gene3D" id="3.40.50.720">
    <property type="entry name" value="NAD(P)-binding Rossmann-like Domain"/>
    <property type="match status" value="1"/>
</dbReference>
<dbReference type="NCBIfam" id="TIGR01777">
    <property type="entry name" value="yfcH"/>
    <property type="match status" value="1"/>
</dbReference>
<evidence type="ECO:0000313" key="4">
    <source>
        <dbReference type="EMBL" id="GAA4269880.1"/>
    </source>
</evidence>
<dbReference type="Pfam" id="PF01370">
    <property type="entry name" value="Epimerase"/>
    <property type="match status" value="1"/>
</dbReference>
<sequence length="302" mass="34273">MRVLITGATGLIGQEIVRLCHEKGIEVNYLTTRISKIQQTENYKGFHWDPKTQEIDISCFNDVDVIIHLAGATVTKRWTKTYKKEILSSRIEPTKLLIHTLKSIPHNIKQVVSASAIGIYPDSLVNYYDQSYDAYNDAFLGRVVQAWEQAIDGFSELNITVSKIRIGLVLSNRGGALQEMVKPIKIGLGAAFGSGKQWQSWIHIQDLANMFLYVAEKRIHHVFNGVAPNPVSNNELIKTIGKVLNKPVFLPNIPRFFMKLVLGEMHTILFDSQRVSSKKIENKGFYFRFHHLRPALADLLKD</sequence>
<accession>A0ABP8ECB4</accession>
<evidence type="ECO:0000259" key="2">
    <source>
        <dbReference type="Pfam" id="PF01370"/>
    </source>
</evidence>
<dbReference type="SUPFAM" id="SSF51735">
    <property type="entry name" value="NAD(P)-binding Rossmann-fold domains"/>
    <property type="match status" value="1"/>
</dbReference>
<name>A0ABP8ECB4_9FLAO</name>
<organism evidence="4 5">
    <name type="scientific">Hyunsoonleella aestuarii</name>
    <dbReference type="NCBI Taxonomy" id="912802"/>
    <lineage>
        <taxon>Bacteria</taxon>
        <taxon>Pseudomonadati</taxon>
        <taxon>Bacteroidota</taxon>
        <taxon>Flavobacteriia</taxon>
        <taxon>Flavobacteriales</taxon>
        <taxon>Flavobacteriaceae</taxon>
    </lineage>
</organism>
<keyword evidence="5" id="KW-1185">Reference proteome</keyword>
<feature type="domain" description="NAD-dependent epimerase/dehydratase" evidence="2">
    <location>
        <begin position="3"/>
        <end position="218"/>
    </location>
</feature>
<proteinExistence type="inferred from homology"/>
<evidence type="ECO:0000256" key="1">
    <source>
        <dbReference type="ARBA" id="ARBA00009353"/>
    </source>
</evidence>
<evidence type="ECO:0000313" key="5">
    <source>
        <dbReference type="Proteomes" id="UP001500027"/>
    </source>
</evidence>